<keyword evidence="4 5" id="KW-0539">Nucleus</keyword>
<dbReference type="PIRSF" id="PIRSF017302">
    <property type="entry name" value="Gltscr2"/>
    <property type="match status" value="1"/>
</dbReference>
<comment type="function">
    <text evidence="5">May play a role in ribosome biogenesis.</text>
</comment>
<dbReference type="GO" id="GO:0000027">
    <property type="term" value="P:ribosomal large subunit assembly"/>
    <property type="evidence" value="ECO:0007669"/>
    <property type="project" value="UniProtKB-UniRule"/>
</dbReference>
<dbReference type="Proteomes" id="UP001168821">
    <property type="component" value="Unassembled WGS sequence"/>
</dbReference>
<reference evidence="7" key="1">
    <citation type="journal article" date="2023" name="G3 (Bethesda)">
        <title>Whole genome assemblies of Zophobas morio and Tenebrio molitor.</title>
        <authorList>
            <person name="Kaur S."/>
            <person name="Stinson S.A."/>
            <person name="diCenzo G.C."/>
        </authorList>
    </citation>
    <scope>NUCLEOTIDE SEQUENCE</scope>
    <source>
        <strain evidence="7">QUZm001</strain>
    </source>
</reference>
<gene>
    <name evidence="7" type="ORF">Zmor_000542</name>
</gene>
<feature type="compositionally biased region" description="Basic residues" evidence="6">
    <location>
        <begin position="293"/>
        <end position="303"/>
    </location>
</feature>
<dbReference type="AlphaFoldDB" id="A0AA38J4Y6"/>
<evidence type="ECO:0000256" key="3">
    <source>
        <dbReference type="ARBA" id="ARBA00022517"/>
    </source>
</evidence>
<evidence type="ECO:0000256" key="2">
    <source>
        <dbReference type="ARBA" id="ARBA00018339"/>
    </source>
</evidence>
<comment type="similarity">
    <text evidence="1 5">Belongs to the NOP53 family.</text>
</comment>
<evidence type="ECO:0000313" key="7">
    <source>
        <dbReference type="EMBL" id="KAJ3665022.1"/>
    </source>
</evidence>
<evidence type="ECO:0000256" key="5">
    <source>
        <dbReference type="PIRNR" id="PIRNR017302"/>
    </source>
</evidence>
<dbReference type="GO" id="GO:0006364">
    <property type="term" value="P:rRNA processing"/>
    <property type="evidence" value="ECO:0007669"/>
    <property type="project" value="TreeGrafter"/>
</dbReference>
<evidence type="ECO:0000313" key="8">
    <source>
        <dbReference type="Proteomes" id="UP001168821"/>
    </source>
</evidence>
<dbReference type="GO" id="GO:0005654">
    <property type="term" value="C:nucleoplasm"/>
    <property type="evidence" value="ECO:0007669"/>
    <property type="project" value="UniProtKB-SubCell"/>
</dbReference>
<proteinExistence type="inferred from homology"/>
<accession>A0AA38J4Y6</accession>
<keyword evidence="3 5" id="KW-0690">Ribosome biogenesis</keyword>
<feature type="compositionally biased region" description="Polar residues" evidence="6">
    <location>
        <begin position="267"/>
        <end position="276"/>
    </location>
</feature>
<dbReference type="GO" id="GO:0005730">
    <property type="term" value="C:nucleolus"/>
    <property type="evidence" value="ECO:0007669"/>
    <property type="project" value="UniProtKB-SubCell"/>
</dbReference>
<feature type="region of interest" description="Disordered" evidence="6">
    <location>
        <begin position="267"/>
        <end position="308"/>
    </location>
</feature>
<dbReference type="Pfam" id="PF07767">
    <property type="entry name" value="Nop53"/>
    <property type="match status" value="1"/>
</dbReference>
<evidence type="ECO:0000256" key="6">
    <source>
        <dbReference type="SAM" id="MobiDB-lite"/>
    </source>
</evidence>
<comment type="subcellular location">
    <subcellularLocation>
        <location evidence="5">Nucleus</location>
        <location evidence="5">Nucleolus</location>
    </subcellularLocation>
    <subcellularLocation>
        <location evidence="5">Nucleus</location>
        <location evidence="5">Nucleoplasm</location>
    </subcellularLocation>
</comment>
<evidence type="ECO:0000256" key="1">
    <source>
        <dbReference type="ARBA" id="ARBA00008838"/>
    </source>
</evidence>
<sequence>MAKPVMKKKKRVSKKSKLSWRKHVNINDVEEFLEDQRLEERLGPPLETLTDDQLFKVDVEPSKQTVSSKERKRKRFLEPPRCFAVLQPHTKVPDPIRKRNRVRTKEERKNDLIKKKEAENRAKGIWKHRELQAIRDQKVNEERKQNDPKRGEFVQNIWDADDQLTENNGWFSKNTVKHNLAGTGKIRKTVKDLKKIKSSVLPTIEMPHPGMSYNPSYDDHQDLLKTVAEKEMKIIKEEEHLNRVTRDMFSKVTAKKRDSMWLQEMSQGLQSASTNDNDNESDSEYKALNPPTKNKKKTLQQRRKQQEQMQLELLKRAAKLSKKKISDIHQLKTLNKQIDKTESKAKILRERRLKNLLLKKKEPKRLSAIKFEETELDFNMGPDITGNLRSLKKEGNLLTERFKSLQKRNVIEPSVRRRRKKSKVKVYTKPGHKEDWITTVAR</sequence>
<dbReference type="EMBL" id="JALNTZ010000001">
    <property type="protein sequence ID" value="KAJ3665022.1"/>
    <property type="molecule type" value="Genomic_DNA"/>
</dbReference>
<comment type="caution">
    <text evidence="7">The sequence shown here is derived from an EMBL/GenBank/DDBJ whole genome shotgun (WGS) entry which is preliminary data.</text>
</comment>
<dbReference type="PANTHER" id="PTHR14211:SF7">
    <property type="entry name" value="RIBOSOME BIOGENESIS PROTEIN NOP53"/>
    <property type="match status" value="1"/>
</dbReference>
<organism evidence="7 8">
    <name type="scientific">Zophobas morio</name>
    <dbReference type="NCBI Taxonomy" id="2755281"/>
    <lineage>
        <taxon>Eukaryota</taxon>
        <taxon>Metazoa</taxon>
        <taxon>Ecdysozoa</taxon>
        <taxon>Arthropoda</taxon>
        <taxon>Hexapoda</taxon>
        <taxon>Insecta</taxon>
        <taxon>Pterygota</taxon>
        <taxon>Neoptera</taxon>
        <taxon>Endopterygota</taxon>
        <taxon>Coleoptera</taxon>
        <taxon>Polyphaga</taxon>
        <taxon>Cucujiformia</taxon>
        <taxon>Tenebrionidae</taxon>
        <taxon>Zophobas</taxon>
    </lineage>
</organism>
<keyword evidence="8" id="KW-1185">Reference proteome</keyword>
<dbReference type="GO" id="GO:0008097">
    <property type="term" value="F:5S rRNA binding"/>
    <property type="evidence" value="ECO:0007669"/>
    <property type="project" value="TreeGrafter"/>
</dbReference>
<evidence type="ECO:0000256" key="4">
    <source>
        <dbReference type="ARBA" id="ARBA00023242"/>
    </source>
</evidence>
<dbReference type="PANTHER" id="PTHR14211">
    <property type="entry name" value="GLIOMA SUPPRESSOR CANDIDATE REGION GENE 2"/>
    <property type="match status" value="1"/>
</dbReference>
<protein>
    <recommendedName>
        <fullName evidence="2 5">Ribosome biogenesis protein NOP53</fullName>
    </recommendedName>
</protein>
<name>A0AA38J4Y6_9CUCU</name>
<dbReference type="InterPro" id="IPR011687">
    <property type="entry name" value="Nop53/GLTSCR2"/>
</dbReference>